<dbReference type="EMBL" id="BMAW01011939">
    <property type="protein sequence ID" value="GFT26270.1"/>
    <property type="molecule type" value="Genomic_DNA"/>
</dbReference>
<proteinExistence type="predicted"/>
<name>A0A8X6TMG2_NEPPI</name>
<comment type="caution">
    <text evidence="2">The sequence shown here is derived from an EMBL/GenBank/DDBJ whole genome shotgun (WGS) entry which is preliminary data.</text>
</comment>
<gene>
    <name evidence="2" type="ORF">NPIL_634181</name>
</gene>
<keyword evidence="1" id="KW-0472">Membrane</keyword>
<dbReference type="AlphaFoldDB" id="A0A8X6TMG2"/>
<keyword evidence="3" id="KW-1185">Reference proteome</keyword>
<protein>
    <submittedName>
        <fullName evidence="2">Uncharacterized protein</fullName>
    </submittedName>
</protein>
<dbReference type="Proteomes" id="UP000887013">
    <property type="component" value="Unassembled WGS sequence"/>
</dbReference>
<evidence type="ECO:0000313" key="2">
    <source>
        <dbReference type="EMBL" id="GFT26270.1"/>
    </source>
</evidence>
<organism evidence="2 3">
    <name type="scientific">Nephila pilipes</name>
    <name type="common">Giant wood spider</name>
    <name type="synonym">Nephila maculata</name>
    <dbReference type="NCBI Taxonomy" id="299642"/>
    <lineage>
        <taxon>Eukaryota</taxon>
        <taxon>Metazoa</taxon>
        <taxon>Ecdysozoa</taxon>
        <taxon>Arthropoda</taxon>
        <taxon>Chelicerata</taxon>
        <taxon>Arachnida</taxon>
        <taxon>Araneae</taxon>
        <taxon>Araneomorphae</taxon>
        <taxon>Entelegynae</taxon>
        <taxon>Araneoidea</taxon>
        <taxon>Nephilidae</taxon>
        <taxon>Nephila</taxon>
    </lineage>
</organism>
<evidence type="ECO:0000313" key="3">
    <source>
        <dbReference type="Proteomes" id="UP000887013"/>
    </source>
</evidence>
<feature type="transmembrane region" description="Helical" evidence="1">
    <location>
        <begin position="34"/>
        <end position="52"/>
    </location>
</feature>
<sequence>MLVWKNTPVSPSVGSKRYVTCCSPAPDIILVMKAYFTILLALCVVLLNLQAVEMISGTKERKESHKQFDGHYFDDAASVLDNFFGIGEALTIKPRHR</sequence>
<accession>A0A8X6TMG2</accession>
<keyword evidence="1" id="KW-1133">Transmembrane helix</keyword>
<evidence type="ECO:0000256" key="1">
    <source>
        <dbReference type="SAM" id="Phobius"/>
    </source>
</evidence>
<keyword evidence="1" id="KW-0812">Transmembrane</keyword>
<reference evidence="2" key="1">
    <citation type="submission" date="2020-08" db="EMBL/GenBank/DDBJ databases">
        <title>Multicomponent nature underlies the extraordinary mechanical properties of spider dragline silk.</title>
        <authorList>
            <person name="Kono N."/>
            <person name="Nakamura H."/>
            <person name="Mori M."/>
            <person name="Yoshida Y."/>
            <person name="Ohtoshi R."/>
            <person name="Malay A.D."/>
            <person name="Moran D.A.P."/>
            <person name="Tomita M."/>
            <person name="Numata K."/>
            <person name="Arakawa K."/>
        </authorList>
    </citation>
    <scope>NUCLEOTIDE SEQUENCE</scope>
</reference>
<feature type="non-terminal residue" evidence="2">
    <location>
        <position position="1"/>
    </location>
</feature>